<dbReference type="InParanoid" id="A0A067R1D0"/>
<name>A0A067R1D0_ZOONE</name>
<dbReference type="AlphaFoldDB" id="A0A067R1D0"/>
<proteinExistence type="predicted"/>
<dbReference type="EMBL" id="KK853098">
    <property type="protein sequence ID" value="KDR11393.1"/>
    <property type="molecule type" value="Genomic_DNA"/>
</dbReference>
<accession>A0A067R1D0</accession>
<keyword evidence="2" id="KW-1185">Reference proteome</keyword>
<sequence>MTFLGVILKNLFNKKFDSLNSPVHSHISSCLPPFSLSPSTGHQRSS</sequence>
<protein>
    <submittedName>
        <fullName evidence="1">Uncharacterized protein</fullName>
    </submittedName>
</protein>
<evidence type="ECO:0000313" key="1">
    <source>
        <dbReference type="EMBL" id="KDR11393.1"/>
    </source>
</evidence>
<reference evidence="1 2" key="1">
    <citation type="journal article" date="2014" name="Nat. Commun.">
        <title>Molecular traces of alternative social organization in a termite genome.</title>
        <authorList>
            <person name="Terrapon N."/>
            <person name="Li C."/>
            <person name="Robertson H.M."/>
            <person name="Ji L."/>
            <person name="Meng X."/>
            <person name="Booth W."/>
            <person name="Chen Z."/>
            <person name="Childers C.P."/>
            <person name="Glastad K.M."/>
            <person name="Gokhale K."/>
            <person name="Gowin J."/>
            <person name="Gronenberg W."/>
            <person name="Hermansen R.A."/>
            <person name="Hu H."/>
            <person name="Hunt B.G."/>
            <person name="Huylmans A.K."/>
            <person name="Khalil S.M."/>
            <person name="Mitchell R.D."/>
            <person name="Munoz-Torres M.C."/>
            <person name="Mustard J.A."/>
            <person name="Pan H."/>
            <person name="Reese J.T."/>
            <person name="Scharf M.E."/>
            <person name="Sun F."/>
            <person name="Vogel H."/>
            <person name="Xiao J."/>
            <person name="Yang W."/>
            <person name="Yang Z."/>
            <person name="Yang Z."/>
            <person name="Zhou J."/>
            <person name="Zhu J."/>
            <person name="Brent C.S."/>
            <person name="Elsik C.G."/>
            <person name="Goodisman M.A."/>
            <person name="Liberles D.A."/>
            <person name="Roe R.M."/>
            <person name="Vargo E.L."/>
            <person name="Vilcinskas A."/>
            <person name="Wang J."/>
            <person name="Bornberg-Bauer E."/>
            <person name="Korb J."/>
            <person name="Zhang G."/>
            <person name="Liebig J."/>
        </authorList>
    </citation>
    <scope>NUCLEOTIDE SEQUENCE [LARGE SCALE GENOMIC DNA]</scope>
    <source>
        <tissue evidence="1">Whole organism</tissue>
    </source>
</reference>
<gene>
    <name evidence="1" type="ORF">L798_14025</name>
</gene>
<evidence type="ECO:0000313" key="2">
    <source>
        <dbReference type="Proteomes" id="UP000027135"/>
    </source>
</evidence>
<organism evidence="1 2">
    <name type="scientific">Zootermopsis nevadensis</name>
    <name type="common">Dampwood termite</name>
    <dbReference type="NCBI Taxonomy" id="136037"/>
    <lineage>
        <taxon>Eukaryota</taxon>
        <taxon>Metazoa</taxon>
        <taxon>Ecdysozoa</taxon>
        <taxon>Arthropoda</taxon>
        <taxon>Hexapoda</taxon>
        <taxon>Insecta</taxon>
        <taxon>Pterygota</taxon>
        <taxon>Neoptera</taxon>
        <taxon>Polyneoptera</taxon>
        <taxon>Dictyoptera</taxon>
        <taxon>Blattodea</taxon>
        <taxon>Blattoidea</taxon>
        <taxon>Termitoidae</taxon>
        <taxon>Termopsidae</taxon>
        <taxon>Zootermopsis</taxon>
    </lineage>
</organism>
<dbReference type="Proteomes" id="UP000027135">
    <property type="component" value="Unassembled WGS sequence"/>
</dbReference>